<feature type="transmembrane region" description="Helical" evidence="2">
    <location>
        <begin position="91"/>
        <end position="111"/>
    </location>
</feature>
<organism evidence="3">
    <name type="scientific">viral metagenome</name>
    <dbReference type="NCBI Taxonomy" id="1070528"/>
    <lineage>
        <taxon>unclassified sequences</taxon>
        <taxon>metagenomes</taxon>
        <taxon>organismal metagenomes</taxon>
    </lineage>
</organism>
<keyword evidence="2" id="KW-0472">Membrane</keyword>
<name>A0A6C0HYV3_9ZZZZ</name>
<keyword evidence="2" id="KW-1133">Transmembrane helix</keyword>
<dbReference type="EMBL" id="MN740044">
    <property type="protein sequence ID" value="QHT85729.1"/>
    <property type="molecule type" value="Genomic_DNA"/>
</dbReference>
<feature type="region of interest" description="Disordered" evidence="1">
    <location>
        <begin position="317"/>
        <end position="340"/>
    </location>
</feature>
<dbReference type="AlphaFoldDB" id="A0A6C0HYV3"/>
<feature type="compositionally biased region" description="Polar residues" evidence="1">
    <location>
        <begin position="331"/>
        <end position="340"/>
    </location>
</feature>
<feature type="transmembrane region" description="Helical" evidence="2">
    <location>
        <begin position="66"/>
        <end position="85"/>
    </location>
</feature>
<protein>
    <submittedName>
        <fullName evidence="3">Uncharacterized protein</fullName>
    </submittedName>
</protein>
<evidence type="ECO:0000256" key="2">
    <source>
        <dbReference type="SAM" id="Phobius"/>
    </source>
</evidence>
<feature type="compositionally biased region" description="Basic and acidic residues" evidence="1">
    <location>
        <begin position="317"/>
        <end position="327"/>
    </location>
</feature>
<reference evidence="3" key="1">
    <citation type="journal article" date="2020" name="Nature">
        <title>Giant virus diversity and host interactions through global metagenomics.</title>
        <authorList>
            <person name="Schulz F."/>
            <person name="Roux S."/>
            <person name="Paez-Espino D."/>
            <person name="Jungbluth S."/>
            <person name="Walsh D.A."/>
            <person name="Denef V.J."/>
            <person name="McMahon K.D."/>
            <person name="Konstantinidis K.T."/>
            <person name="Eloe-Fadrosh E.A."/>
            <person name="Kyrpides N.C."/>
            <person name="Woyke T."/>
        </authorList>
    </citation>
    <scope>NUCLEOTIDE SEQUENCE</scope>
    <source>
        <strain evidence="3">GVMAG-M-3300023184-182</strain>
    </source>
</reference>
<keyword evidence="2" id="KW-0812">Transmembrane</keyword>
<evidence type="ECO:0000256" key="1">
    <source>
        <dbReference type="SAM" id="MobiDB-lite"/>
    </source>
</evidence>
<sequence>MPLYIMSEDSSANIVNEMTAVYNHNGENWDETNLETLSEWVQIGSLQIETLDLAIKKYRAIIRKNVLLGLILSTASGSISITQLSATKQQFILNVFFTVMSFSIAIFTGLIKIYQIQERLEEYIQLKQEWIAFCVNITSEIQLPISQRRDALRIIKDYKGKYLDLLKMDVDIENDIKEKALENLYDDTKLQYMEEQASYLKLRNEVNNGIYDDTASAVPTDHDLVVGTDCGCCSYWNDYFNGICKKKFDGRKTSLSNILLTIMMEEEKTERDKRVAKLMKIKTEKHNNGSCDKDSFILGNVPTESVGSVGDIKAERRESGLDQHFHISDPANITPSKEKK</sequence>
<accession>A0A6C0HYV3</accession>
<proteinExistence type="predicted"/>
<evidence type="ECO:0000313" key="3">
    <source>
        <dbReference type="EMBL" id="QHT85729.1"/>
    </source>
</evidence>